<reference evidence="1 2" key="1">
    <citation type="journal article" date="2013" name="ISME J.">
        <title>A metabolic model for members of the genus Tetrasphaera involved in enhanced biological phosphorus removal.</title>
        <authorList>
            <person name="Kristiansen R."/>
            <person name="Nguyen H.T.T."/>
            <person name="Saunders A.M."/>
            <person name="Nielsen J.L."/>
            <person name="Wimmer R."/>
            <person name="Le V.Q."/>
            <person name="McIlroy S.J."/>
            <person name="Petrovski S."/>
            <person name="Seviour R.J."/>
            <person name="Calteau A."/>
            <person name="Nielsen K.L."/>
            <person name="Nielsen P.H."/>
        </authorList>
    </citation>
    <scope>NUCLEOTIDE SEQUENCE [LARGE SCALE GENOMIC DNA]</scope>
    <source>
        <strain evidence="1 2">Ben110</strain>
    </source>
</reference>
<evidence type="ECO:0000313" key="1">
    <source>
        <dbReference type="EMBL" id="CCH74216.1"/>
    </source>
</evidence>
<comment type="caution">
    <text evidence="1">The sequence shown here is derived from an EMBL/GenBank/DDBJ whole genome shotgun (WGS) entry which is preliminary data.</text>
</comment>
<dbReference type="AlphaFoldDB" id="W6JZJ1"/>
<dbReference type="EMBL" id="CAJA01000336">
    <property type="protein sequence ID" value="CCH74216.1"/>
    <property type="molecule type" value="Genomic_DNA"/>
</dbReference>
<accession>W6JZJ1</accession>
<dbReference type="OrthoDB" id="9758793at2"/>
<dbReference type="SUPFAM" id="SSF82171">
    <property type="entry name" value="DPP6 N-terminal domain-like"/>
    <property type="match status" value="1"/>
</dbReference>
<sequence>MRDTVAKKTRRVSIGAGATQANGSSFWPKISDNGRYVSFISSATNLVAGDTNAQADAFRVDTTTGAVLRLSVGAGGKQANGKSANLDMDATGTKFVFSSTATNLVTGDTNSTEDVFVRDVTTATTRRISRSSSGGQITSGTVEMTTISPNAAYVGFVYELPGGRSDLGYQWTRSSNYLSDLSDAAEYYGSVAGTNHGVAWLAGAYAEGGHCDSQLATAPQAGDPALDVYLGECTGHNGQTMDANPAGTMMAVVIGDWGSATTLYLFDKDLDLWDDAPDGNAVASLARETITPALAANGQSVAYADDSGQIRKWTHKTGAIALISTR</sequence>
<keyword evidence="2" id="KW-1185">Reference proteome</keyword>
<protein>
    <submittedName>
        <fullName evidence="1">Uncharacterized protein</fullName>
    </submittedName>
</protein>
<evidence type="ECO:0000313" key="2">
    <source>
        <dbReference type="Proteomes" id="UP000035763"/>
    </source>
</evidence>
<gene>
    <name evidence="1" type="ORF">BN11_4000001</name>
</gene>
<proteinExistence type="predicted"/>
<name>W6JZJ1_9MICO</name>
<dbReference type="Proteomes" id="UP000035763">
    <property type="component" value="Unassembled WGS sequence"/>
</dbReference>
<organism evidence="1 2">
    <name type="scientific">Nostocoides australiense Ben110</name>
    <dbReference type="NCBI Taxonomy" id="1193182"/>
    <lineage>
        <taxon>Bacteria</taxon>
        <taxon>Bacillati</taxon>
        <taxon>Actinomycetota</taxon>
        <taxon>Actinomycetes</taxon>
        <taxon>Micrococcales</taxon>
        <taxon>Intrasporangiaceae</taxon>
        <taxon>Nostocoides</taxon>
    </lineage>
</organism>
<dbReference type="STRING" id="1193182.BN11_4000001"/>